<protein>
    <submittedName>
        <fullName evidence="2">Uncharacterized protein</fullName>
    </submittedName>
</protein>
<sequence length="122" mass="13464">MTTSVVRRGFFKKSSLLKVYLHAGSAPVTCLARVTAAIARYIQYTEQAGTPHTITVRVRGRRRRLAERARLRGSARAAPPTRQQRGAASRGAPLPPDPSAGSVEHQAYVLVLRQRHPILKRS</sequence>
<evidence type="ECO:0000313" key="2">
    <source>
        <dbReference type="EMBL" id="GBP21372.1"/>
    </source>
</evidence>
<organism evidence="2 3">
    <name type="scientific">Eumeta variegata</name>
    <name type="common">Bagworm moth</name>
    <name type="synonym">Eumeta japonica</name>
    <dbReference type="NCBI Taxonomy" id="151549"/>
    <lineage>
        <taxon>Eukaryota</taxon>
        <taxon>Metazoa</taxon>
        <taxon>Ecdysozoa</taxon>
        <taxon>Arthropoda</taxon>
        <taxon>Hexapoda</taxon>
        <taxon>Insecta</taxon>
        <taxon>Pterygota</taxon>
        <taxon>Neoptera</taxon>
        <taxon>Endopterygota</taxon>
        <taxon>Lepidoptera</taxon>
        <taxon>Glossata</taxon>
        <taxon>Ditrysia</taxon>
        <taxon>Tineoidea</taxon>
        <taxon>Psychidae</taxon>
        <taxon>Oiketicinae</taxon>
        <taxon>Eumeta</taxon>
    </lineage>
</organism>
<dbReference type="EMBL" id="BGZK01000128">
    <property type="protein sequence ID" value="GBP21372.1"/>
    <property type="molecule type" value="Genomic_DNA"/>
</dbReference>
<proteinExistence type="predicted"/>
<reference evidence="2 3" key="1">
    <citation type="journal article" date="2019" name="Commun. Biol.">
        <title>The bagworm genome reveals a unique fibroin gene that provides high tensile strength.</title>
        <authorList>
            <person name="Kono N."/>
            <person name="Nakamura H."/>
            <person name="Ohtoshi R."/>
            <person name="Tomita M."/>
            <person name="Numata K."/>
            <person name="Arakawa K."/>
        </authorList>
    </citation>
    <scope>NUCLEOTIDE SEQUENCE [LARGE SCALE GENOMIC DNA]</scope>
</reference>
<dbReference type="Proteomes" id="UP000299102">
    <property type="component" value="Unassembled WGS sequence"/>
</dbReference>
<evidence type="ECO:0000313" key="3">
    <source>
        <dbReference type="Proteomes" id="UP000299102"/>
    </source>
</evidence>
<feature type="region of interest" description="Disordered" evidence="1">
    <location>
        <begin position="67"/>
        <end position="106"/>
    </location>
</feature>
<comment type="caution">
    <text evidence="2">The sequence shown here is derived from an EMBL/GenBank/DDBJ whole genome shotgun (WGS) entry which is preliminary data.</text>
</comment>
<keyword evidence="3" id="KW-1185">Reference proteome</keyword>
<name>A0A4C1U4V4_EUMVA</name>
<dbReference type="AlphaFoldDB" id="A0A4C1U4V4"/>
<gene>
    <name evidence="2" type="ORF">EVAR_11971_1</name>
</gene>
<accession>A0A4C1U4V4</accession>
<evidence type="ECO:0000256" key="1">
    <source>
        <dbReference type="SAM" id="MobiDB-lite"/>
    </source>
</evidence>